<dbReference type="PANTHER" id="PTHR44591:SF24">
    <property type="entry name" value="PROTEIN-GLUTAMATE METHYLESTERASE_PROTEIN-GLUTAMINE GLUTAMINASE 1"/>
    <property type="match status" value="1"/>
</dbReference>
<dbReference type="STRING" id="1513271.XM47_00555"/>
<dbReference type="PATRIC" id="fig|1513271.3.peg.117"/>
<dbReference type="InterPro" id="IPR001789">
    <property type="entry name" value="Sig_transdc_resp-reg_receiver"/>
</dbReference>
<dbReference type="Gene3D" id="3.40.50.2300">
    <property type="match status" value="1"/>
</dbReference>
<dbReference type="RefSeq" id="WP_048688141.1">
    <property type="nucleotide sequence ID" value="NZ_KQ130482.1"/>
</dbReference>
<evidence type="ECO:0000256" key="2">
    <source>
        <dbReference type="PROSITE-ProRule" id="PRU00169"/>
    </source>
</evidence>
<keyword evidence="5" id="KW-1185">Reference proteome</keyword>
<dbReference type="SUPFAM" id="SSF52172">
    <property type="entry name" value="CheY-like"/>
    <property type="match status" value="1"/>
</dbReference>
<dbReference type="InterPro" id="IPR011006">
    <property type="entry name" value="CheY-like_superfamily"/>
</dbReference>
<dbReference type="SMART" id="SM00448">
    <property type="entry name" value="REC"/>
    <property type="match status" value="1"/>
</dbReference>
<dbReference type="PROSITE" id="PS50110">
    <property type="entry name" value="RESPONSE_REGULATORY"/>
    <property type="match status" value="1"/>
</dbReference>
<evidence type="ECO:0000256" key="1">
    <source>
        <dbReference type="ARBA" id="ARBA00022553"/>
    </source>
</evidence>
<evidence type="ECO:0000259" key="3">
    <source>
        <dbReference type="PROSITE" id="PS50110"/>
    </source>
</evidence>
<keyword evidence="1 2" id="KW-0597">Phosphoprotein</keyword>
<evidence type="ECO:0000313" key="5">
    <source>
        <dbReference type="Proteomes" id="UP000037600"/>
    </source>
</evidence>
<dbReference type="InterPro" id="IPR050595">
    <property type="entry name" value="Bact_response_regulator"/>
</dbReference>
<organism evidence="4 5">
    <name type="scientific">Catenovulum maritimum</name>
    <dbReference type="NCBI Taxonomy" id="1513271"/>
    <lineage>
        <taxon>Bacteria</taxon>
        <taxon>Pseudomonadati</taxon>
        <taxon>Pseudomonadota</taxon>
        <taxon>Gammaproteobacteria</taxon>
        <taxon>Alteromonadales</taxon>
        <taxon>Alteromonadaceae</taxon>
        <taxon>Catenovulum</taxon>
    </lineage>
</organism>
<feature type="modified residue" description="4-aspartylphosphate" evidence="2">
    <location>
        <position position="54"/>
    </location>
</feature>
<dbReference type="PANTHER" id="PTHR44591">
    <property type="entry name" value="STRESS RESPONSE REGULATOR PROTEIN 1"/>
    <property type="match status" value="1"/>
</dbReference>
<evidence type="ECO:0000313" key="4">
    <source>
        <dbReference type="EMBL" id="KMT66660.1"/>
    </source>
</evidence>
<name>A0A0J8GV49_9ALTE</name>
<sequence length="121" mass="13473">MSIPVLICDDSTLARKQVKKSLPADWDVTTQFATNGREAVDILRQEKFAVLFLDLTMPELDGIGVLEINKAEKLVDFVIVVSADIQPEMQQKVTELGALAFIQKPVNTNKLSEILQQYGLL</sequence>
<comment type="caution">
    <text evidence="4">The sequence shown here is derived from an EMBL/GenBank/DDBJ whole genome shotgun (WGS) entry which is preliminary data.</text>
</comment>
<dbReference type="GO" id="GO:0000160">
    <property type="term" value="P:phosphorelay signal transduction system"/>
    <property type="evidence" value="ECO:0007669"/>
    <property type="project" value="InterPro"/>
</dbReference>
<dbReference type="AlphaFoldDB" id="A0A0J8GV49"/>
<gene>
    <name evidence="4" type="ORF">XM47_00555</name>
</gene>
<dbReference type="Proteomes" id="UP000037600">
    <property type="component" value="Unassembled WGS sequence"/>
</dbReference>
<dbReference type="OrthoDB" id="281471at2"/>
<reference evidence="4 5" key="1">
    <citation type="submission" date="2015-04" db="EMBL/GenBank/DDBJ databases">
        <title>Draft Genome Sequence of the Novel Agar-Digesting Marine Bacterium Q1.</title>
        <authorList>
            <person name="Li Y."/>
            <person name="Li D."/>
            <person name="Chen G."/>
            <person name="Du Z."/>
        </authorList>
    </citation>
    <scope>NUCLEOTIDE SEQUENCE [LARGE SCALE GENOMIC DNA]</scope>
    <source>
        <strain evidence="4 5">Q1</strain>
    </source>
</reference>
<dbReference type="EMBL" id="LAZL01000002">
    <property type="protein sequence ID" value="KMT66660.1"/>
    <property type="molecule type" value="Genomic_DNA"/>
</dbReference>
<dbReference type="Pfam" id="PF00072">
    <property type="entry name" value="Response_reg"/>
    <property type="match status" value="1"/>
</dbReference>
<proteinExistence type="predicted"/>
<dbReference type="CDD" id="cd17593">
    <property type="entry name" value="REC_CheC-like"/>
    <property type="match status" value="1"/>
</dbReference>
<accession>A0A0J8GV49</accession>
<feature type="domain" description="Response regulatory" evidence="3">
    <location>
        <begin position="4"/>
        <end position="119"/>
    </location>
</feature>
<protein>
    <submittedName>
        <fullName evidence="4">Chemotaxis protein</fullName>
    </submittedName>
</protein>